<keyword evidence="1" id="KW-0732">Signal</keyword>
<dbReference type="RefSeq" id="WP_269859186.1">
    <property type="nucleotide sequence ID" value="NZ_JARJBC010000001.1"/>
</dbReference>
<evidence type="ECO:0008006" key="4">
    <source>
        <dbReference type="Google" id="ProtNLM"/>
    </source>
</evidence>
<evidence type="ECO:0000313" key="2">
    <source>
        <dbReference type="EMBL" id="MDF3288169.1"/>
    </source>
</evidence>
<protein>
    <recommendedName>
        <fullName evidence="4">Streptomyces killer toxin-like beta/gamma crystallin domain-containing protein</fullName>
    </recommendedName>
</protein>
<gene>
    <name evidence="2" type="ORF">P3G67_02760</name>
</gene>
<evidence type="ECO:0000313" key="3">
    <source>
        <dbReference type="Proteomes" id="UP001216579"/>
    </source>
</evidence>
<feature type="chain" id="PRO_5047452343" description="Streptomyces killer toxin-like beta/gamma crystallin domain-containing protein" evidence="1">
    <location>
        <begin position="29"/>
        <end position="131"/>
    </location>
</feature>
<name>A0ABT5ZEB0_9ACTN</name>
<organism evidence="2 3">
    <name type="scientific">Streptomyces silvisoli</name>
    <dbReference type="NCBI Taxonomy" id="3034235"/>
    <lineage>
        <taxon>Bacteria</taxon>
        <taxon>Bacillati</taxon>
        <taxon>Actinomycetota</taxon>
        <taxon>Actinomycetes</taxon>
        <taxon>Kitasatosporales</taxon>
        <taxon>Streptomycetaceae</taxon>
        <taxon>Streptomyces</taxon>
    </lineage>
</organism>
<proteinExistence type="predicted"/>
<dbReference type="Proteomes" id="UP001216579">
    <property type="component" value="Unassembled WGS sequence"/>
</dbReference>
<feature type="signal peptide" evidence="1">
    <location>
        <begin position="1"/>
        <end position="28"/>
    </location>
</feature>
<keyword evidence="3" id="KW-1185">Reference proteome</keyword>
<dbReference type="EMBL" id="JARJBC010000001">
    <property type="protein sequence ID" value="MDF3288169.1"/>
    <property type="molecule type" value="Genomic_DNA"/>
</dbReference>
<comment type="caution">
    <text evidence="2">The sequence shown here is derived from an EMBL/GenBank/DDBJ whole genome shotgun (WGS) entry which is preliminary data.</text>
</comment>
<accession>A0ABT5ZEB0</accession>
<reference evidence="2 3" key="1">
    <citation type="submission" date="2023-03" db="EMBL/GenBank/DDBJ databases">
        <title>Draft genome sequence of Streptomyces sp. RB6PN23 isolated from peat swamp forest in Thailand.</title>
        <authorList>
            <person name="Klaysubun C."/>
            <person name="Duangmal K."/>
        </authorList>
    </citation>
    <scope>NUCLEOTIDE SEQUENCE [LARGE SCALE GENOMIC DNA]</scope>
    <source>
        <strain evidence="2 3">RB6PN23</strain>
    </source>
</reference>
<sequence length="131" mass="13983">MRTKFAVGLGTVALSAAMLSLTGGPAGAAVATPANASGPFRVHSYSGDVGATPAMWSGSSAQICFNIWGNHLRDGYFVILASDSGAQWTAHYYGPKNKTCSPWRHFRGSFRARILPHADASVDADVWLYYN</sequence>
<evidence type="ECO:0000256" key="1">
    <source>
        <dbReference type="SAM" id="SignalP"/>
    </source>
</evidence>